<dbReference type="PANTHER" id="PTHR33910">
    <property type="entry name" value="PROTEIN TRANSLOCASE SUBUNIT SECE"/>
    <property type="match status" value="1"/>
</dbReference>
<keyword evidence="3 9" id="KW-1003">Cell membrane</keyword>
<keyword evidence="2 9" id="KW-0813">Transport</keyword>
<evidence type="ECO:0000256" key="9">
    <source>
        <dbReference type="HAMAP-Rule" id="MF_00422"/>
    </source>
</evidence>
<dbReference type="InterPro" id="IPR001901">
    <property type="entry name" value="Translocase_SecE/Sec61-g"/>
</dbReference>
<evidence type="ECO:0000256" key="4">
    <source>
        <dbReference type="ARBA" id="ARBA00022692"/>
    </source>
</evidence>
<dbReference type="Proteomes" id="UP001302719">
    <property type="component" value="Chromosome"/>
</dbReference>
<proteinExistence type="inferred from homology"/>
<evidence type="ECO:0000313" key="10">
    <source>
        <dbReference type="EMBL" id="WNM59486.1"/>
    </source>
</evidence>
<dbReference type="HAMAP" id="MF_00422">
    <property type="entry name" value="SecE"/>
    <property type="match status" value="1"/>
</dbReference>
<keyword evidence="5 9" id="KW-0653">Protein transport</keyword>
<accession>A0AA96GL00</accession>
<protein>
    <recommendedName>
        <fullName evidence="9">Protein translocase subunit SecE</fullName>
    </recommendedName>
</protein>
<keyword evidence="11" id="KW-1185">Reference proteome</keyword>
<dbReference type="Gene3D" id="1.20.5.1030">
    <property type="entry name" value="Preprotein translocase secy subunit"/>
    <property type="match status" value="1"/>
</dbReference>
<keyword evidence="8 9" id="KW-0472">Membrane</keyword>
<evidence type="ECO:0000256" key="7">
    <source>
        <dbReference type="ARBA" id="ARBA00023010"/>
    </source>
</evidence>
<evidence type="ECO:0000256" key="3">
    <source>
        <dbReference type="ARBA" id="ARBA00022475"/>
    </source>
</evidence>
<evidence type="ECO:0000256" key="8">
    <source>
        <dbReference type="ARBA" id="ARBA00023136"/>
    </source>
</evidence>
<keyword evidence="4 9" id="KW-0812">Transmembrane</keyword>
<dbReference type="KEGG" id="nall:PP769_06930"/>
<name>A0AA96GL00_9BACT</name>
<keyword evidence="7 9" id="KW-0811">Translocation</keyword>
<dbReference type="GO" id="GO:0065002">
    <property type="term" value="P:intracellular protein transmembrane transport"/>
    <property type="evidence" value="ECO:0007669"/>
    <property type="project" value="UniProtKB-UniRule"/>
</dbReference>
<dbReference type="GO" id="GO:0043952">
    <property type="term" value="P:protein transport by the Sec complex"/>
    <property type="evidence" value="ECO:0007669"/>
    <property type="project" value="UniProtKB-UniRule"/>
</dbReference>
<evidence type="ECO:0000256" key="1">
    <source>
        <dbReference type="ARBA" id="ARBA00004370"/>
    </source>
</evidence>
<dbReference type="GO" id="GO:0006605">
    <property type="term" value="P:protein targeting"/>
    <property type="evidence" value="ECO:0007669"/>
    <property type="project" value="UniProtKB-UniRule"/>
</dbReference>
<comment type="subunit">
    <text evidence="9">Component of the Sec protein translocase complex. Heterotrimer consisting of SecY, SecE and SecG subunits. The heterotrimers can form oligomers, although 1 heterotrimer is thought to be able to translocate proteins. Interacts with the ribosome. Interacts with SecDF, and other proteins may be involved. Interacts with SecA.</text>
</comment>
<comment type="subcellular location">
    <subcellularLocation>
        <location evidence="9">Cell membrane</location>
        <topology evidence="9">Single-pass membrane protein</topology>
    </subcellularLocation>
    <subcellularLocation>
        <location evidence="1">Membrane</location>
    </subcellularLocation>
</comment>
<organism evidence="10 11">
    <name type="scientific">Candidatus Nitrospira allomarina</name>
    <dbReference type="NCBI Taxonomy" id="3020900"/>
    <lineage>
        <taxon>Bacteria</taxon>
        <taxon>Pseudomonadati</taxon>
        <taxon>Nitrospirota</taxon>
        <taxon>Nitrospiria</taxon>
        <taxon>Nitrospirales</taxon>
        <taxon>Nitrospiraceae</taxon>
        <taxon>Nitrospira</taxon>
    </lineage>
</organism>
<evidence type="ECO:0000256" key="6">
    <source>
        <dbReference type="ARBA" id="ARBA00022989"/>
    </source>
</evidence>
<comment type="similarity">
    <text evidence="9">Belongs to the SecE/SEC61-gamma family.</text>
</comment>
<dbReference type="PANTHER" id="PTHR33910:SF1">
    <property type="entry name" value="PROTEIN TRANSLOCASE SUBUNIT SECE"/>
    <property type="match status" value="1"/>
</dbReference>
<dbReference type="InterPro" id="IPR038379">
    <property type="entry name" value="SecE_sf"/>
</dbReference>
<dbReference type="GO" id="GO:0005886">
    <property type="term" value="C:plasma membrane"/>
    <property type="evidence" value="ECO:0007669"/>
    <property type="project" value="UniProtKB-SubCell"/>
</dbReference>
<dbReference type="AlphaFoldDB" id="A0AA96GL00"/>
<sequence>MFKKLWFSITEFLSDVRGELKKISYPTKSETIGSTTVVLLFCVIMSLYLSVVDSFLVWLISRII</sequence>
<dbReference type="Pfam" id="PF00584">
    <property type="entry name" value="SecE"/>
    <property type="match status" value="1"/>
</dbReference>
<gene>
    <name evidence="9 10" type="primary">secE</name>
    <name evidence="10" type="ORF">PP769_06930</name>
</gene>
<evidence type="ECO:0000256" key="5">
    <source>
        <dbReference type="ARBA" id="ARBA00022927"/>
    </source>
</evidence>
<dbReference type="InterPro" id="IPR005807">
    <property type="entry name" value="SecE_bac"/>
</dbReference>
<dbReference type="NCBIfam" id="TIGR00964">
    <property type="entry name" value="secE_bact"/>
    <property type="match status" value="1"/>
</dbReference>
<evidence type="ECO:0000313" key="11">
    <source>
        <dbReference type="Proteomes" id="UP001302719"/>
    </source>
</evidence>
<dbReference type="GO" id="GO:0009306">
    <property type="term" value="P:protein secretion"/>
    <property type="evidence" value="ECO:0007669"/>
    <property type="project" value="UniProtKB-UniRule"/>
</dbReference>
<dbReference type="GO" id="GO:0008320">
    <property type="term" value="F:protein transmembrane transporter activity"/>
    <property type="evidence" value="ECO:0007669"/>
    <property type="project" value="UniProtKB-UniRule"/>
</dbReference>
<comment type="function">
    <text evidence="9">Essential subunit of the Sec protein translocation channel SecYEG. Clamps together the 2 halves of SecY. May contact the channel plug during translocation.</text>
</comment>
<dbReference type="EMBL" id="CP116967">
    <property type="protein sequence ID" value="WNM59486.1"/>
    <property type="molecule type" value="Genomic_DNA"/>
</dbReference>
<dbReference type="RefSeq" id="WP_312646245.1">
    <property type="nucleotide sequence ID" value="NZ_CP116967.1"/>
</dbReference>
<reference evidence="10 11" key="1">
    <citation type="submission" date="2023-01" db="EMBL/GenBank/DDBJ databases">
        <title>Cultivation and genomic characterization of new, ubiquitous marine nitrite-oxidizing bacteria from the Nitrospirales.</title>
        <authorList>
            <person name="Mueller A.J."/>
            <person name="Daebeler A."/>
            <person name="Herbold C.W."/>
            <person name="Kirkegaard R.H."/>
            <person name="Daims H."/>
        </authorList>
    </citation>
    <scope>NUCLEOTIDE SEQUENCE [LARGE SCALE GENOMIC DNA]</scope>
    <source>
        <strain evidence="10 11">VA</strain>
    </source>
</reference>
<keyword evidence="6 9" id="KW-1133">Transmembrane helix</keyword>
<evidence type="ECO:0000256" key="2">
    <source>
        <dbReference type="ARBA" id="ARBA00022448"/>
    </source>
</evidence>
<feature type="transmembrane region" description="Helical" evidence="9">
    <location>
        <begin position="37"/>
        <end position="60"/>
    </location>
</feature>